<protein>
    <submittedName>
        <fullName evidence="1">Uncharacterized protein</fullName>
    </submittedName>
</protein>
<dbReference type="RefSeq" id="WP_029622331.1">
    <property type="nucleotide sequence ID" value="NZ_JAWXXV010000001.1"/>
</dbReference>
<keyword evidence="2" id="KW-1185">Reference proteome</keyword>
<evidence type="ECO:0000313" key="1">
    <source>
        <dbReference type="EMBL" id="MDX5984937.1"/>
    </source>
</evidence>
<gene>
    <name evidence="1" type="ORF">SIL82_11750</name>
</gene>
<organism evidence="1 2">
    <name type="scientific">Sphingomonas echinoides</name>
    <dbReference type="NCBI Taxonomy" id="59803"/>
    <lineage>
        <taxon>Bacteria</taxon>
        <taxon>Pseudomonadati</taxon>
        <taxon>Pseudomonadota</taxon>
        <taxon>Alphaproteobacteria</taxon>
        <taxon>Sphingomonadales</taxon>
        <taxon>Sphingomonadaceae</taxon>
        <taxon>Sphingomonas</taxon>
    </lineage>
</organism>
<name>A0ABU4PP43_9SPHN</name>
<reference evidence="1 2" key="1">
    <citation type="submission" date="2023-11" db="EMBL/GenBank/DDBJ databases">
        <title>MicrobeMod: A computational toolkit for identifying prokaryotic methylation and restriction-modification with nanopore sequencing.</title>
        <authorList>
            <person name="Crits-Christoph A."/>
            <person name="Kang S.C."/>
            <person name="Lee H."/>
            <person name="Ostrov N."/>
        </authorList>
    </citation>
    <scope>NUCLEOTIDE SEQUENCE [LARGE SCALE GENOMIC DNA]</scope>
    <source>
        <strain evidence="1 2">ATCC 14820</strain>
    </source>
</reference>
<comment type="caution">
    <text evidence="1">The sequence shown here is derived from an EMBL/GenBank/DDBJ whole genome shotgun (WGS) entry which is preliminary data.</text>
</comment>
<dbReference type="Proteomes" id="UP001279660">
    <property type="component" value="Unassembled WGS sequence"/>
</dbReference>
<accession>A0ABU4PP43</accession>
<evidence type="ECO:0000313" key="2">
    <source>
        <dbReference type="Proteomes" id="UP001279660"/>
    </source>
</evidence>
<dbReference type="EMBL" id="JAWXXV010000001">
    <property type="protein sequence ID" value="MDX5984937.1"/>
    <property type="molecule type" value="Genomic_DNA"/>
</dbReference>
<proteinExistence type="predicted"/>
<sequence length="207" mass="24578">METIMAERGIIKLNLQRGAEVSEFARFLNDLESAYFALLYLPDRRTLRRLRHDYFMNPSDAEFFVANHGAPDFIEMNERYPKDQLEISRIRINSPGWVELVGALNPLQQLREYLKDRHERSADRSWRHASQKERALLENAILREQAERERFGTIREFYEMLEQMDVSPEMRQRMLWERLGSVMMRLGHHQDTGLVGTQNDEIDHEGI</sequence>